<dbReference type="InterPro" id="IPR036412">
    <property type="entry name" value="HAD-like_sf"/>
</dbReference>
<dbReference type="EC" id="3.8.1.2" evidence="2"/>
<dbReference type="InterPro" id="IPR006439">
    <property type="entry name" value="HAD-SF_hydro_IA"/>
</dbReference>
<gene>
    <name evidence="2" type="ORF">HNP84_005777</name>
</gene>
<dbReference type="PANTHER" id="PTHR43316">
    <property type="entry name" value="HYDROLASE, HALOACID DELAHOGENASE-RELATED"/>
    <property type="match status" value="1"/>
</dbReference>
<keyword evidence="3" id="KW-1185">Reference proteome</keyword>
<reference evidence="2 3" key="1">
    <citation type="submission" date="2020-08" db="EMBL/GenBank/DDBJ databases">
        <title>Genomic Encyclopedia of Type Strains, Phase IV (KMG-IV): sequencing the most valuable type-strain genomes for metagenomic binning, comparative biology and taxonomic classification.</title>
        <authorList>
            <person name="Goeker M."/>
        </authorList>
    </citation>
    <scope>NUCLEOTIDE SEQUENCE [LARGE SCALE GENOMIC DNA]</scope>
    <source>
        <strain evidence="2 3">DSM 45615</strain>
    </source>
</reference>
<dbReference type="AlphaFoldDB" id="A0A840PDM0"/>
<evidence type="ECO:0000256" key="1">
    <source>
        <dbReference type="ARBA" id="ARBA00022801"/>
    </source>
</evidence>
<dbReference type="Pfam" id="PF00702">
    <property type="entry name" value="Hydrolase"/>
    <property type="match status" value="1"/>
</dbReference>
<dbReference type="GO" id="GO:0018784">
    <property type="term" value="F:(S)-2-haloacid dehalogenase activity"/>
    <property type="evidence" value="ECO:0007669"/>
    <property type="project" value="UniProtKB-EC"/>
</dbReference>
<dbReference type="PANTHER" id="PTHR43316:SF9">
    <property type="entry name" value="ACID DEHALOGENASE, PUTATIVE (AFU_ORTHOLOGUE AFUA_6G14460)-RELATED"/>
    <property type="match status" value="1"/>
</dbReference>
<name>A0A840PDM0_9ACTN</name>
<proteinExistence type="predicted"/>
<dbReference type="Gene3D" id="1.10.150.750">
    <property type="match status" value="1"/>
</dbReference>
<organism evidence="2 3">
    <name type="scientific">Thermocatellispora tengchongensis</name>
    <dbReference type="NCBI Taxonomy" id="1073253"/>
    <lineage>
        <taxon>Bacteria</taxon>
        <taxon>Bacillati</taxon>
        <taxon>Actinomycetota</taxon>
        <taxon>Actinomycetes</taxon>
        <taxon>Streptosporangiales</taxon>
        <taxon>Streptosporangiaceae</taxon>
        <taxon>Thermocatellispora</taxon>
    </lineage>
</organism>
<dbReference type="Proteomes" id="UP000578449">
    <property type="component" value="Unassembled WGS sequence"/>
</dbReference>
<evidence type="ECO:0000313" key="2">
    <source>
        <dbReference type="EMBL" id="MBB5136033.1"/>
    </source>
</evidence>
<dbReference type="PRINTS" id="PR00413">
    <property type="entry name" value="HADHALOGNASE"/>
</dbReference>
<keyword evidence="1 2" id="KW-0378">Hydrolase</keyword>
<dbReference type="RefSeq" id="WP_185052961.1">
    <property type="nucleotide sequence ID" value="NZ_BAABIX010000017.1"/>
</dbReference>
<dbReference type="Gene3D" id="3.40.50.1000">
    <property type="entry name" value="HAD superfamily/HAD-like"/>
    <property type="match status" value="1"/>
</dbReference>
<sequence>MVESGVARVRWVTFDCYGTLVDWRHGIMISAELVAPGHGERLLGAYERHEPRVQEEAPGMRYRRVLAEAFGRACREVGVDVIPDDLSVPAATLPYWRVYPEVTGELGALREAGWNLALLTNCDRDLVAETLRRLAVPFDMVVTAEDSGAYKPAPAHFERFRAAHRPEAGHWVHVAQSYYHDMLPAARLGIPRIWINRRDERPDDPSVVPEIAPDLAGLAARVAKVAQAAQGPAW</sequence>
<dbReference type="SFLD" id="SFLDS00003">
    <property type="entry name" value="Haloacid_Dehalogenase"/>
    <property type="match status" value="1"/>
</dbReference>
<accession>A0A840PDM0</accession>
<dbReference type="EMBL" id="JACHGN010000013">
    <property type="protein sequence ID" value="MBB5136033.1"/>
    <property type="molecule type" value="Genomic_DNA"/>
</dbReference>
<dbReference type="SUPFAM" id="SSF56784">
    <property type="entry name" value="HAD-like"/>
    <property type="match status" value="1"/>
</dbReference>
<dbReference type="SFLD" id="SFLDG01129">
    <property type="entry name" value="C1.5:_HAD__Beta-PGM__Phosphata"/>
    <property type="match status" value="1"/>
</dbReference>
<comment type="caution">
    <text evidence="2">The sequence shown here is derived from an EMBL/GenBank/DDBJ whole genome shotgun (WGS) entry which is preliminary data.</text>
</comment>
<evidence type="ECO:0000313" key="3">
    <source>
        <dbReference type="Proteomes" id="UP000578449"/>
    </source>
</evidence>
<dbReference type="InterPro" id="IPR051540">
    <property type="entry name" value="S-2-haloacid_dehalogenase"/>
</dbReference>
<protein>
    <submittedName>
        <fullName evidence="2">2-haloacid dehalogenase</fullName>
        <ecNumber evidence="2">3.8.1.2</ecNumber>
    </submittedName>
</protein>
<dbReference type="InterPro" id="IPR023214">
    <property type="entry name" value="HAD_sf"/>
</dbReference>